<dbReference type="Proteomes" id="UP000658305">
    <property type="component" value="Unassembled WGS sequence"/>
</dbReference>
<dbReference type="SMART" id="SM00420">
    <property type="entry name" value="HTH_DEOR"/>
    <property type="match status" value="1"/>
</dbReference>
<organism evidence="4 5">
    <name type="scientific">Gemmobacter nanjingensis</name>
    <dbReference type="NCBI Taxonomy" id="488454"/>
    <lineage>
        <taxon>Bacteria</taxon>
        <taxon>Pseudomonadati</taxon>
        <taxon>Pseudomonadota</taxon>
        <taxon>Alphaproteobacteria</taxon>
        <taxon>Rhodobacterales</taxon>
        <taxon>Paracoccaceae</taxon>
        <taxon>Gemmobacter</taxon>
    </lineage>
</organism>
<dbReference type="SUPFAM" id="SSF46785">
    <property type="entry name" value="Winged helix' DNA-binding domain"/>
    <property type="match status" value="1"/>
</dbReference>
<dbReference type="EMBL" id="BMYI01000017">
    <property type="protein sequence ID" value="GHC35192.1"/>
    <property type="molecule type" value="Genomic_DNA"/>
</dbReference>
<gene>
    <name evidence="4" type="ORF">GCM10007291_40690</name>
</gene>
<protein>
    <submittedName>
        <fullName evidence="4">DeoR family transcriptional regulator</fullName>
    </submittedName>
</protein>
<reference evidence="5" key="1">
    <citation type="journal article" date="2019" name="Int. J. Syst. Evol. Microbiol.">
        <title>The Global Catalogue of Microorganisms (GCM) 10K type strain sequencing project: providing services to taxonomists for standard genome sequencing and annotation.</title>
        <authorList>
            <consortium name="The Broad Institute Genomics Platform"/>
            <consortium name="The Broad Institute Genome Sequencing Center for Infectious Disease"/>
            <person name="Wu L."/>
            <person name="Ma J."/>
        </authorList>
    </citation>
    <scope>NUCLEOTIDE SEQUENCE [LARGE SCALE GENOMIC DNA]</scope>
    <source>
        <strain evidence="5">KCTC 23298</strain>
    </source>
</reference>
<dbReference type="CDD" id="cd00090">
    <property type="entry name" value="HTH_ARSR"/>
    <property type="match status" value="1"/>
</dbReference>
<dbReference type="PROSITE" id="PS52050">
    <property type="entry name" value="WYL"/>
    <property type="match status" value="1"/>
</dbReference>
<dbReference type="InterPro" id="IPR051534">
    <property type="entry name" value="CBASS_pafABC_assoc_protein"/>
</dbReference>
<dbReference type="PROSITE" id="PS51000">
    <property type="entry name" value="HTH_DEOR_2"/>
    <property type="match status" value="1"/>
</dbReference>
<comment type="caution">
    <text evidence="4">The sequence shown here is derived from an EMBL/GenBank/DDBJ whole genome shotgun (WGS) entry which is preliminary data.</text>
</comment>
<dbReference type="Pfam" id="PF08279">
    <property type="entry name" value="HTH_11"/>
    <property type="match status" value="1"/>
</dbReference>
<evidence type="ECO:0000256" key="1">
    <source>
        <dbReference type="ARBA" id="ARBA00023015"/>
    </source>
</evidence>
<evidence type="ECO:0000313" key="5">
    <source>
        <dbReference type="Proteomes" id="UP000658305"/>
    </source>
</evidence>
<dbReference type="InterPro" id="IPR001034">
    <property type="entry name" value="DeoR_HTH"/>
</dbReference>
<dbReference type="RefSeq" id="WP_189382031.1">
    <property type="nucleotide sequence ID" value="NZ_BMYI01000017.1"/>
</dbReference>
<dbReference type="InterPro" id="IPR036390">
    <property type="entry name" value="WH_DNA-bd_sf"/>
</dbReference>
<sequence length="239" mass="26951">MDIRSRHDAIVRSLRRKGTATVDELAQEVNASRRTILRDISVLRDQGFVIHSEPGRGGGLQLDPQSVQTTPRLAVTEVFALLLSVAAMRAAGNLPFSGLADAGLAKIEKALPPEKVHDLRRFLDCLYVGKLSPQQDLSDIGTMDAALLPAFETAFLERVMLNFRYRDAKGHLTQREVEPQAMLILPPLWYLVAWDPARQDFRHFRMDRIANPEAVEGSRFRQRHVPFEDDVCPYGDLPR</sequence>
<dbReference type="PANTHER" id="PTHR34580">
    <property type="match status" value="1"/>
</dbReference>
<dbReference type="InterPro" id="IPR026881">
    <property type="entry name" value="WYL_dom"/>
</dbReference>
<dbReference type="Pfam" id="PF13280">
    <property type="entry name" value="WYL"/>
    <property type="match status" value="1"/>
</dbReference>
<dbReference type="InterPro" id="IPR013196">
    <property type="entry name" value="HTH_11"/>
</dbReference>
<feature type="domain" description="HTH deoR-type" evidence="3">
    <location>
        <begin position="3"/>
        <end position="58"/>
    </location>
</feature>
<keyword evidence="1" id="KW-0805">Transcription regulation</keyword>
<dbReference type="PANTHER" id="PTHR34580:SF1">
    <property type="entry name" value="PROTEIN PAFC"/>
    <property type="match status" value="1"/>
</dbReference>
<dbReference type="Gene3D" id="1.10.10.10">
    <property type="entry name" value="Winged helix-like DNA-binding domain superfamily/Winged helix DNA-binding domain"/>
    <property type="match status" value="1"/>
</dbReference>
<evidence type="ECO:0000259" key="3">
    <source>
        <dbReference type="PROSITE" id="PS51000"/>
    </source>
</evidence>
<accession>A0ABQ3FRH1</accession>
<keyword evidence="2" id="KW-0804">Transcription</keyword>
<name>A0ABQ3FRH1_9RHOB</name>
<proteinExistence type="predicted"/>
<evidence type="ECO:0000256" key="2">
    <source>
        <dbReference type="ARBA" id="ARBA00023163"/>
    </source>
</evidence>
<evidence type="ECO:0000313" key="4">
    <source>
        <dbReference type="EMBL" id="GHC35192.1"/>
    </source>
</evidence>
<dbReference type="InterPro" id="IPR036388">
    <property type="entry name" value="WH-like_DNA-bd_sf"/>
</dbReference>
<keyword evidence="5" id="KW-1185">Reference proteome</keyword>
<dbReference type="InterPro" id="IPR011991">
    <property type="entry name" value="ArsR-like_HTH"/>
</dbReference>